<proteinExistence type="predicted"/>
<feature type="region of interest" description="Disordered" evidence="2">
    <location>
        <begin position="1"/>
        <end position="25"/>
    </location>
</feature>
<organism evidence="4 5">
    <name type="scientific">Actinomycetospora straminea</name>
    <dbReference type="NCBI Taxonomy" id="663607"/>
    <lineage>
        <taxon>Bacteria</taxon>
        <taxon>Bacillati</taxon>
        <taxon>Actinomycetota</taxon>
        <taxon>Actinomycetes</taxon>
        <taxon>Pseudonocardiales</taxon>
        <taxon>Pseudonocardiaceae</taxon>
        <taxon>Actinomycetospora</taxon>
    </lineage>
</organism>
<dbReference type="InterPro" id="IPR010031">
    <property type="entry name" value="FAD_lactone_oxidase-like"/>
</dbReference>
<dbReference type="PANTHER" id="PTHR43762:SF1">
    <property type="entry name" value="D-ARABINONO-1,4-LACTONE OXIDASE"/>
    <property type="match status" value="1"/>
</dbReference>
<protein>
    <submittedName>
        <fullName evidence="4">D-arabinono-1,4-lactone oxidase</fullName>
    </submittedName>
</protein>
<comment type="caution">
    <text evidence="4">The sequence shown here is derived from an EMBL/GenBank/DDBJ whole genome shotgun (WGS) entry which is preliminary data.</text>
</comment>
<keyword evidence="5" id="KW-1185">Reference proteome</keyword>
<feature type="compositionally biased region" description="Basic and acidic residues" evidence="2">
    <location>
        <begin position="237"/>
        <end position="249"/>
    </location>
</feature>
<dbReference type="RefSeq" id="WP_274234504.1">
    <property type="nucleotide sequence ID" value="NZ_BAABHQ010000003.1"/>
</dbReference>
<dbReference type="Gene3D" id="3.30.465.10">
    <property type="match status" value="1"/>
</dbReference>
<sequence>MWTNWSGGRECRPTATVRPLDDSGVSGVVRRAAQRGQAVRPVGAGHSFSALAVTDGVHVDLSAFSGITGSGGRPGRPTVRVRAGTTLAQLHAELADRDLALEAPLELAAPTVGGALAVGMHGSGSSLGSLSAAVVGVRLVDGRGRLRDVAAADLDAARTSLGALGVLLEAELAVVPAGRVRVTREPRPVDEVLDAQFWASHPVVEAAVFPSARTALTRWVDPLPEHAPESEDEDADGAEKAEKEERERTVGVTVAGATGRTALGGAVVVERALPRLVPRFNRAVSRLARTVTATGPMHRVLSSPPAVRFEQTEWALPRTTFLEGARELLTALADDGLEVGLPVRLRVGAPESGWLHPAHGRPTGWVAVRVPRGTDHAPVLERAWRVLRAHGGRPHWASRSDWTVEDTVAAYPRLPDFRRVRDDYDPDRVFATPALDAVLGD</sequence>
<dbReference type="EMBL" id="BAABHQ010000003">
    <property type="protein sequence ID" value="GAA4869608.1"/>
    <property type="molecule type" value="Genomic_DNA"/>
</dbReference>
<dbReference type="Gene3D" id="1.10.45.10">
    <property type="entry name" value="Vanillyl-alcohol Oxidase, Chain A, domain 4"/>
    <property type="match status" value="1"/>
</dbReference>
<dbReference type="InterPro" id="IPR006094">
    <property type="entry name" value="Oxid_FAD_bind_N"/>
</dbReference>
<dbReference type="Pfam" id="PF01565">
    <property type="entry name" value="FAD_binding_4"/>
    <property type="match status" value="1"/>
</dbReference>
<dbReference type="InterPro" id="IPR016171">
    <property type="entry name" value="Vanillyl_alc_oxidase_C-sub2"/>
</dbReference>
<evidence type="ECO:0000313" key="4">
    <source>
        <dbReference type="EMBL" id="GAA4869608.1"/>
    </source>
</evidence>
<accession>A0ABP9E589</accession>
<dbReference type="Proteomes" id="UP001500457">
    <property type="component" value="Unassembled WGS sequence"/>
</dbReference>
<dbReference type="PANTHER" id="PTHR43762">
    <property type="entry name" value="L-GULONOLACTONE OXIDASE"/>
    <property type="match status" value="1"/>
</dbReference>
<feature type="domain" description="FAD-binding PCMH-type" evidence="3">
    <location>
        <begin position="9"/>
        <end position="177"/>
    </location>
</feature>
<reference evidence="5" key="1">
    <citation type="journal article" date="2019" name="Int. J. Syst. Evol. Microbiol.">
        <title>The Global Catalogue of Microorganisms (GCM) 10K type strain sequencing project: providing services to taxonomists for standard genome sequencing and annotation.</title>
        <authorList>
            <consortium name="The Broad Institute Genomics Platform"/>
            <consortium name="The Broad Institute Genome Sequencing Center for Infectious Disease"/>
            <person name="Wu L."/>
            <person name="Ma J."/>
        </authorList>
    </citation>
    <scope>NUCLEOTIDE SEQUENCE [LARGE SCALE GENOMIC DNA]</scope>
    <source>
        <strain evidence="5">JCM 17983</strain>
    </source>
</reference>
<dbReference type="Gene3D" id="3.30.70.2520">
    <property type="match status" value="1"/>
</dbReference>
<keyword evidence="1" id="KW-0560">Oxidoreductase</keyword>
<evidence type="ECO:0000259" key="3">
    <source>
        <dbReference type="PROSITE" id="PS51387"/>
    </source>
</evidence>
<dbReference type="InterPro" id="IPR007173">
    <property type="entry name" value="ALO_C"/>
</dbReference>
<evidence type="ECO:0000256" key="2">
    <source>
        <dbReference type="SAM" id="MobiDB-lite"/>
    </source>
</evidence>
<gene>
    <name evidence="4" type="ORF">GCM10023203_18390</name>
</gene>
<dbReference type="SUPFAM" id="SSF56176">
    <property type="entry name" value="FAD-binding/transporter-associated domain-like"/>
    <property type="match status" value="1"/>
</dbReference>
<evidence type="ECO:0000256" key="1">
    <source>
        <dbReference type="ARBA" id="ARBA00023002"/>
    </source>
</evidence>
<dbReference type="InterPro" id="IPR036318">
    <property type="entry name" value="FAD-bd_PCMH-like_sf"/>
</dbReference>
<dbReference type="InterPro" id="IPR016166">
    <property type="entry name" value="FAD-bd_PCMH"/>
</dbReference>
<dbReference type="InterPro" id="IPR016169">
    <property type="entry name" value="FAD-bd_PCMH_sub2"/>
</dbReference>
<dbReference type="InterPro" id="IPR016167">
    <property type="entry name" value="FAD-bd_PCMH_sub1"/>
</dbReference>
<dbReference type="PIRSF" id="PIRSF000136">
    <property type="entry name" value="LGO_GLO"/>
    <property type="match status" value="1"/>
</dbReference>
<feature type="region of interest" description="Disordered" evidence="2">
    <location>
        <begin position="224"/>
        <end position="250"/>
    </location>
</feature>
<dbReference type="Pfam" id="PF04030">
    <property type="entry name" value="ALO"/>
    <property type="match status" value="1"/>
</dbReference>
<dbReference type="Gene3D" id="3.30.43.10">
    <property type="entry name" value="Uridine Diphospho-n-acetylenolpyruvylglucosamine Reductase, domain 2"/>
    <property type="match status" value="1"/>
</dbReference>
<dbReference type="PROSITE" id="PS51387">
    <property type="entry name" value="FAD_PCMH"/>
    <property type="match status" value="1"/>
</dbReference>
<name>A0ABP9E589_9PSEU</name>
<evidence type="ECO:0000313" key="5">
    <source>
        <dbReference type="Proteomes" id="UP001500457"/>
    </source>
</evidence>